<sequence>MIDNTPRMAKILTMMQFREMKKKEIGRRFSVEEKIIALSIMKQSPKCYRFLRKIFILPAAQTLTKLLNKANIKPGINKKLFCAAEKSHRKYEG</sequence>
<dbReference type="Proteomes" id="UP000037510">
    <property type="component" value="Unassembled WGS sequence"/>
</dbReference>
<name>A0A0L7KPW3_OPEBR</name>
<dbReference type="EMBL" id="JTDY01007687">
    <property type="protein sequence ID" value="KOB65014.1"/>
    <property type="molecule type" value="Genomic_DNA"/>
</dbReference>
<organism evidence="2 3">
    <name type="scientific">Operophtera brumata</name>
    <name type="common">Winter moth</name>
    <name type="synonym">Phalaena brumata</name>
    <dbReference type="NCBI Taxonomy" id="104452"/>
    <lineage>
        <taxon>Eukaryota</taxon>
        <taxon>Metazoa</taxon>
        <taxon>Ecdysozoa</taxon>
        <taxon>Arthropoda</taxon>
        <taxon>Hexapoda</taxon>
        <taxon>Insecta</taxon>
        <taxon>Pterygota</taxon>
        <taxon>Neoptera</taxon>
        <taxon>Endopterygota</taxon>
        <taxon>Lepidoptera</taxon>
        <taxon>Glossata</taxon>
        <taxon>Ditrysia</taxon>
        <taxon>Geometroidea</taxon>
        <taxon>Geometridae</taxon>
        <taxon>Larentiinae</taxon>
        <taxon>Operophtera</taxon>
    </lineage>
</organism>
<dbReference type="InterPro" id="IPR021896">
    <property type="entry name" value="THAP9-like_HTH"/>
</dbReference>
<evidence type="ECO:0000313" key="2">
    <source>
        <dbReference type="EMBL" id="KOB65014.1"/>
    </source>
</evidence>
<proteinExistence type="predicted"/>
<accession>A0A0L7KPW3</accession>
<dbReference type="Pfam" id="PF12017">
    <property type="entry name" value="Tnp_P_element"/>
    <property type="match status" value="1"/>
</dbReference>
<protein>
    <recommendedName>
        <fullName evidence="1">THAP9-like helix-turn-helix domain-containing protein</fullName>
    </recommendedName>
</protein>
<evidence type="ECO:0000259" key="1">
    <source>
        <dbReference type="Pfam" id="PF12017"/>
    </source>
</evidence>
<reference evidence="2 3" key="1">
    <citation type="journal article" date="2015" name="Genome Biol. Evol.">
        <title>The genome of winter moth (Operophtera brumata) provides a genomic perspective on sexual dimorphism and phenology.</title>
        <authorList>
            <person name="Derks M.F."/>
            <person name="Smit S."/>
            <person name="Salis L."/>
            <person name="Schijlen E."/>
            <person name="Bossers A."/>
            <person name="Mateman C."/>
            <person name="Pijl A.S."/>
            <person name="de Ridder D."/>
            <person name="Groenen M.A."/>
            <person name="Visser M.E."/>
            <person name="Megens H.J."/>
        </authorList>
    </citation>
    <scope>NUCLEOTIDE SEQUENCE [LARGE SCALE GENOMIC DNA]</scope>
    <source>
        <strain evidence="2">WM2013NL</strain>
        <tissue evidence="2">Head and thorax</tissue>
    </source>
</reference>
<keyword evidence="3" id="KW-1185">Reference proteome</keyword>
<comment type="caution">
    <text evidence="2">The sequence shown here is derived from an EMBL/GenBank/DDBJ whole genome shotgun (WGS) entry which is preliminary data.</text>
</comment>
<dbReference type="AlphaFoldDB" id="A0A0L7KPW3"/>
<evidence type="ECO:0000313" key="3">
    <source>
        <dbReference type="Proteomes" id="UP000037510"/>
    </source>
</evidence>
<gene>
    <name evidence="2" type="ORF">OBRU01_23343</name>
</gene>
<feature type="domain" description="THAP9-like helix-turn-helix" evidence="1">
    <location>
        <begin position="20"/>
        <end position="65"/>
    </location>
</feature>